<dbReference type="OrthoDB" id="24559at2759"/>
<accession>A0A0A1TWU2</accession>
<dbReference type="GO" id="GO:0008967">
    <property type="term" value="F:phosphoglycolate phosphatase activity"/>
    <property type="evidence" value="ECO:0007669"/>
    <property type="project" value="TreeGrafter"/>
</dbReference>
<dbReference type="GeneID" id="14884630"/>
<dbReference type="EMBL" id="KB207048">
    <property type="protein sequence ID" value="ELP85671.1"/>
    <property type="molecule type" value="Genomic_DNA"/>
</dbReference>
<evidence type="ECO:0000313" key="1">
    <source>
        <dbReference type="EMBL" id="ELP85671.1"/>
    </source>
</evidence>
<dbReference type="SFLD" id="SFLDS00003">
    <property type="entry name" value="Haloacid_Dehalogenase"/>
    <property type="match status" value="1"/>
</dbReference>
<organism evidence="1 2">
    <name type="scientific">Entamoeba invadens IP1</name>
    <dbReference type="NCBI Taxonomy" id="370355"/>
    <lineage>
        <taxon>Eukaryota</taxon>
        <taxon>Amoebozoa</taxon>
        <taxon>Evosea</taxon>
        <taxon>Archamoebae</taxon>
        <taxon>Mastigamoebida</taxon>
        <taxon>Entamoebidae</taxon>
        <taxon>Entamoeba</taxon>
    </lineage>
</organism>
<keyword evidence="2" id="KW-1185">Reference proteome</keyword>
<dbReference type="OMA" id="DYLCASV"/>
<proteinExistence type="predicted"/>
<reference evidence="1 2" key="1">
    <citation type="submission" date="2012-10" db="EMBL/GenBank/DDBJ databases">
        <authorList>
            <person name="Zafar N."/>
            <person name="Inman J."/>
            <person name="Hall N."/>
            <person name="Lorenzi H."/>
            <person name="Caler E."/>
        </authorList>
    </citation>
    <scope>NUCLEOTIDE SEQUENCE [LARGE SCALE GENOMIC DNA]</scope>
    <source>
        <strain evidence="1 2">IP1</strain>
    </source>
</reference>
<dbReference type="KEGG" id="eiv:EIN_409900"/>
<dbReference type="InterPro" id="IPR050155">
    <property type="entry name" value="HAD-like_hydrolase_sf"/>
</dbReference>
<protein>
    <recommendedName>
        <fullName evidence="3">Phosphoglycolate phosphatase</fullName>
    </recommendedName>
</protein>
<dbReference type="Gene3D" id="3.40.50.1000">
    <property type="entry name" value="HAD superfamily/HAD-like"/>
    <property type="match status" value="1"/>
</dbReference>
<dbReference type="SFLD" id="SFLDG01129">
    <property type="entry name" value="C1.5:_HAD__Beta-PGM__Phosphata"/>
    <property type="match status" value="1"/>
</dbReference>
<evidence type="ECO:0000313" key="2">
    <source>
        <dbReference type="Proteomes" id="UP000014680"/>
    </source>
</evidence>
<dbReference type="AlphaFoldDB" id="A0A0A1TWU2"/>
<evidence type="ECO:0008006" key="3">
    <source>
        <dbReference type="Google" id="ProtNLM"/>
    </source>
</evidence>
<dbReference type="InterPro" id="IPR036412">
    <property type="entry name" value="HAD-like_sf"/>
</dbReference>
<dbReference type="VEuPathDB" id="AmoebaDB:EIN_409900"/>
<dbReference type="PANTHER" id="PTHR43434">
    <property type="entry name" value="PHOSPHOGLYCOLATE PHOSPHATASE"/>
    <property type="match status" value="1"/>
</dbReference>
<dbReference type="Pfam" id="PF13419">
    <property type="entry name" value="HAD_2"/>
    <property type="match status" value="1"/>
</dbReference>
<dbReference type="PANTHER" id="PTHR43434:SF1">
    <property type="entry name" value="PHOSPHOGLYCOLATE PHOSPHATASE"/>
    <property type="match status" value="1"/>
</dbReference>
<gene>
    <name evidence="1" type="ORF">EIN_409900</name>
</gene>
<dbReference type="InterPro" id="IPR041492">
    <property type="entry name" value="HAD_2"/>
</dbReference>
<dbReference type="RefSeq" id="XP_004185017.1">
    <property type="nucleotide sequence ID" value="XM_004184969.1"/>
</dbReference>
<dbReference type="Proteomes" id="UP000014680">
    <property type="component" value="Unassembled WGS sequence"/>
</dbReference>
<dbReference type="GO" id="GO:0006281">
    <property type="term" value="P:DNA repair"/>
    <property type="evidence" value="ECO:0007669"/>
    <property type="project" value="TreeGrafter"/>
</dbReference>
<name>A0A0A1TWU2_ENTIV</name>
<dbReference type="InterPro" id="IPR023214">
    <property type="entry name" value="HAD_sf"/>
</dbReference>
<sequence>MLDHDDTSVDSTPHIHYPCYLQFMKNHPHDAILSYNEWFKMLWHEGLFNYYRKELKMTEDQVKEAVDDSRQYGLTHESAKFFPGFIPLLKAFKARGGILVVVSFSSAENINKHYNEQTKGEILPDFVYDWKHDAPEQCKPFPYPVFDVMKRYNLKKEDILVVDDMLPGLTMARKAGVKCAGAVYGKGHEVLQTELSEASDYLCASVEDLQRLVITEKEE</sequence>
<dbReference type="SUPFAM" id="SSF56784">
    <property type="entry name" value="HAD-like"/>
    <property type="match status" value="1"/>
</dbReference>